<protein>
    <submittedName>
        <fullName evidence="6">DNA-binding transcriptional LysR family regulator</fullName>
    </submittedName>
</protein>
<dbReference type="EMBL" id="JACHDB010000001">
    <property type="protein sequence ID" value="MBB5431881.1"/>
    <property type="molecule type" value="Genomic_DNA"/>
</dbReference>
<dbReference type="SUPFAM" id="SSF46785">
    <property type="entry name" value="Winged helix' DNA-binding domain"/>
    <property type="match status" value="1"/>
</dbReference>
<name>A0A7W8QK72_9ACTN</name>
<dbReference type="Pfam" id="PF03466">
    <property type="entry name" value="LysR_substrate"/>
    <property type="match status" value="1"/>
</dbReference>
<sequence>MIDIRRLQVLRAVAQHGTVTAAARALHLTPSAVSQQIRQLARELDVELLRPEGRGIRLTSEAHVLLRHADALSAGWERALADLAAHGRGETGRLSLIGYPTAIATLIAPAAARLRVERPGLELVVGQSDGTPAYEELLGGRADIAVTIPVQGGPSADDPRFERRPLFREPQDLFVPAGHPLAEQAAVELSEAARDPWIESSDECHHRQLVQTACSAAGFTPRTAHRASEWTGVFALIAHGMGVTLGPRLLPLPTDGRVVRVPLKGAVTPVRSVFAVVRKGSAHRPAVAHGLDALCSAAAELTASPEPAV</sequence>
<comment type="caution">
    <text evidence="6">The sequence shown here is derived from an EMBL/GenBank/DDBJ whole genome shotgun (WGS) entry which is preliminary data.</text>
</comment>
<dbReference type="Proteomes" id="UP000572635">
    <property type="component" value="Unassembled WGS sequence"/>
</dbReference>
<dbReference type="AlphaFoldDB" id="A0A7W8QK72"/>
<keyword evidence="3 6" id="KW-0238">DNA-binding</keyword>
<evidence type="ECO:0000256" key="1">
    <source>
        <dbReference type="ARBA" id="ARBA00009437"/>
    </source>
</evidence>
<dbReference type="PANTHER" id="PTHR30346">
    <property type="entry name" value="TRANSCRIPTIONAL DUAL REGULATOR HCAR-RELATED"/>
    <property type="match status" value="1"/>
</dbReference>
<evidence type="ECO:0000259" key="5">
    <source>
        <dbReference type="PROSITE" id="PS50931"/>
    </source>
</evidence>
<dbReference type="GO" id="GO:0032993">
    <property type="term" value="C:protein-DNA complex"/>
    <property type="evidence" value="ECO:0007669"/>
    <property type="project" value="TreeGrafter"/>
</dbReference>
<keyword evidence="4" id="KW-0804">Transcription</keyword>
<comment type="similarity">
    <text evidence="1">Belongs to the LysR transcriptional regulatory family.</text>
</comment>
<dbReference type="Gene3D" id="3.40.190.10">
    <property type="entry name" value="Periplasmic binding protein-like II"/>
    <property type="match status" value="2"/>
</dbReference>
<keyword evidence="7" id="KW-1185">Reference proteome</keyword>
<gene>
    <name evidence="6" type="ORF">HDA36_001965</name>
</gene>
<dbReference type="CDD" id="cd08423">
    <property type="entry name" value="PBP2_LTTR_like_6"/>
    <property type="match status" value="1"/>
</dbReference>
<feature type="domain" description="HTH lysR-type" evidence="5">
    <location>
        <begin position="2"/>
        <end position="59"/>
    </location>
</feature>
<dbReference type="InterPro" id="IPR036390">
    <property type="entry name" value="WH_DNA-bd_sf"/>
</dbReference>
<dbReference type="Gene3D" id="1.10.10.10">
    <property type="entry name" value="Winged helix-like DNA-binding domain superfamily/Winged helix DNA-binding domain"/>
    <property type="match status" value="1"/>
</dbReference>
<dbReference type="RefSeq" id="WP_184391529.1">
    <property type="nucleotide sequence ID" value="NZ_BAAAJD010000032.1"/>
</dbReference>
<accession>A0A7W8QK72</accession>
<reference evidence="6 7" key="1">
    <citation type="submission" date="2020-08" db="EMBL/GenBank/DDBJ databases">
        <title>Sequencing the genomes of 1000 actinobacteria strains.</title>
        <authorList>
            <person name="Klenk H.-P."/>
        </authorList>
    </citation>
    <scope>NUCLEOTIDE SEQUENCE [LARGE SCALE GENOMIC DNA]</scope>
    <source>
        <strain evidence="6 7">DSM 44551</strain>
    </source>
</reference>
<proteinExistence type="inferred from homology"/>
<evidence type="ECO:0000313" key="6">
    <source>
        <dbReference type="EMBL" id="MBB5431881.1"/>
    </source>
</evidence>
<dbReference type="PANTHER" id="PTHR30346:SF29">
    <property type="entry name" value="LYSR SUBSTRATE-BINDING"/>
    <property type="match status" value="1"/>
</dbReference>
<dbReference type="InterPro" id="IPR005119">
    <property type="entry name" value="LysR_subst-bd"/>
</dbReference>
<dbReference type="InterPro" id="IPR000847">
    <property type="entry name" value="LysR_HTH_N"/>
</dbReference>
<evidence type="ECO:0000256" key="4">
    <source>
        <dbReference type="ARBA" id="ARBA00023163"/>
    </source>
</evidence>
<evidence type="ECO:0000313" key="7">
    <source>
        <dbReference type="Proteomes" id="UP000572635"/>
    </source>
</evidence>
<dbReference type="SUPFAM" id="SSF53850">
    <property type="entry name" value="Periplasmic binding protein-like II"/>
    <property type="match status" value="1"/>
</dbReference>
<dbReference type="GO" id="GO:0003677">
    <property type="term" value="F:DNA binding"/>
    <property type="evidence" value="ECO:0007669"/>
    <property type="project" value="UniProtKB-KW"/>
</dbReference>
<keyword evidence="2" id="KW-0805">Transcription regulation</keyword>
<dbReference type="Pfam" id="PF00126">
    <property type="entry name" value="HTH_1"/>
    <property type="match status" value="1"/>
</dbReference>
<organism evidence="6 7">
    <name type="scientific">Nocardiopsis composta</name>
    <dbReference type="NCBI Taxonomy" id="157465"/>
    <lineage>
        <taxon>Bacteria</taxon>
        <taxon>Bacillati</taxon>
        <taxon>Actinomycetota</taxon>
        <taxon>Actinomycetes</taxon>
        <taxon>Streptosporangiales</taxon>
        <taxon>Nocardiopsidaceae</taxon>
        <taxon>Nocardiopsis</taxon>
    </lineage>
</organism>
<dbReference type="InterPro" id="IPR036388">
    <property type="entry name" value="WH-like_DNA-bd_sf"/>
</dbReference>
<evidence type="ECO:0000256" key="2">
    <source>
        <dbReference type="ARBA" id="ARBA00023015"/>
    </source>
</evidence>
<evidence type="ECO:0000256" key="3">
    <source>
        <dbReference type="ARBA" id="ARBA00023125"/>
    </source>
</evidence>
<dbReference type="PROSITE" id="PS50931">
    <property type="entry name" value="HTH_LYSR"/>
    <property type="match status" value="1"/>
</dbReference>
<dbReference type="GO" id="GO:0003700">
    <property type="term" value="F:DNA-binding transcription factor activity"/>
    <property type="evidence" value="ECO:0007669"/>
    <property type="project" value="InterPro"/>
</dbReference>